<evidence type="ECO:0000259" key="3">
    <source>
        <dbReference type="Pfam" id="PF00772"/>
    </source>
</evidence>
<dbReference type="Gene3D" id="1.10.10.10">
    <property type="entry name" value="Winged helix-like DNA-binding domain superfamily/Winged helix DNA-binding domain"/>
    <property type="match status" value="1"/>
</dbReference>
<evidence type="ECO:0000313" key="5">
    <source>
        <dbReference type="EMBL" id="PDW01416.1"/>
    </source>
</evidence>
<evidence type="ECO:0000313" key="6">
    <source>
        <dbReference type="Proteomes" id="UP000220922"/>
    </source>
</evidence>
<dbReference type="PANTHER" id="PTHR30153">
    <property type="entry name" value="REPLICATIVE DNA HELICASE DNAB"/>
    <property type="match status" value="1"/>
</dbReference>
<protein>
    <submittedName>
        <fullName evidence="5">Uncharacterized protein</fullName>
    </submittedName>
</protein>
<dbReference type="GO" id="GO:0006355">
    <property type="term" value="P:regulation of DNA-templated transcription"/>
    <property type="evidence" value="ECO:0007669"/>
    <property type="project" value="InterPro"/>
</dbReference>
<dbReference type="GO" id="GO:0003678">
    <property type="term" value="F:DNA helicase activity"/>
    <property type="evidence" value="ECO:0007669"/>
    <property type="project" value="InterPro"/>
</dbReference>
<dbReference type="InterPro" id="IPR016136">
    <property type="entry name" value="DNA_helicase_N/primase_C"/>
</dbReference>
<sequence length="440" mass="49209">MDREVILGVRQLVASSDFYLEKHAHIYEACLSCFEQKIPPDVFTVSSTLKDRGLLDAIGGITFLGELMQEQVTYVHAPHYARTVARMARQRRLVEHLGSLMASAYTNDPDKVLEEAEHRLDLERMTGALSDDWQDQVADGADIWQKEYTPRPFIVDGILPAGITLLHGLPKTNKSWLCKGLCYAVAQGGKALGHLQADRGEALYLNLEMDEELLNERLKVMFPEGPPPRGVKFFCDWPTIDNGFFSRLENYVTARPYTKLVIVDTLVRVFPLETKDGYRADARLIEPFTKFNANRGLSILLVHHSRKLSGGNDPILGASGSTGITGSVDSILELVKDPEEPKGKLMRVGRRIRDNAPLPLKWDSLLGQWCVSEQPARMTPERMAVLDLLEEHGPLSPKKVSALLERPAASVRRLLNEMHAARLVSNMNGIYALNEESLMA</sequence>
<reference evidence="5 6" key="1">
    <citation type="submission" date="2016-05" db="EMBL/GenBank/DDBJ databases">
        <authorList>
            <person name="Lavstsen T."/>
            <person name="Jespersen J.S."/>
        </authorList>
    </citation>
    <scope>NUCLEOTIDE SEQUENCE [LARGE SCALE GENOMIC DNA]</scope>
    <source>
        <strain evidence="5 6">B7-9</strain>
    </source>
</reference>
<evidence type="ECO:0000256" key="1">
    <source>
        <dbReference type="ARBA" id="ARBA00022705"/>
    </source>
</evidence>
<dbReference type="InterPro" id="IPR005471">
    <property type="entry name" value="Tscrpt_reg_IclR_N"/>
</dbReference>
<comment type="caution">
    <text evidence="5">The sequence shown here is derived from an EMBL/GenBank/DDBJ whole genome shotgun (WGS) entry which is preliminary data.</text>
</comment>
<dbReference type="GO" id="GO:0006260">
    <property type="term" value="P:DNA replication"/>
    <property type="evidence" value="ECO:0007669"/>
    <property type="project" value="UniProtKB-KW"/>
</dbReference>
<dbReference type="InterPro" id="IPR036185">
    <property type="entry name" value="DNA_heli_DnaB-like_N_sf"/>
</dbReference>
<dbReference type="Pfam" id="PF13481">
    <property type="entry name" value="AAA_25"/>
    <property type="match status" value="1"/>
</dbReference>
<keyword evidence="6" id="KW-1185">Reference proteome</keyword>
<gene>
    <name evidence="5" type="ORF">A9Q02_20960</name>
</gene>
<keyword evidence="1" id="KW-0235">DNA replication</keyword>
<dbReference type="EMBL" id="LYXE01000003">
    <property type="protein sequence ID" value="PDW01416.1"/>
    <property type="molecule type" value="Genomic_DNA"/>
</dbReference>
<dbReference type="Pfam" id="PF09339">
    <property type="entry name" value="HTH_IclR"/>
    <property type="match status" value="1"/>
</dbReference>
<dbReference type="Pfam" id="PF00772">
    <property type="entry name" value="DnaB"/>
    <property type="match status" value="1"/>
</dbReference>
<dbReference type="GO" id="GO:0005524">
    <property type="term" value="F:ATP binding"/>
    <property type="evidence" value="ECO:0007669"/>
    <property type="project" value="InterPro"/>
</dbReference>
<evidence type="ECO:0000256" key="2">
    <source>
        <dbReference type="ARBA" id="ARBA00023125"/>
    </source>
</evidence>
<dbReference type="SUPFAM" id="SSF52540">
    <property type="entry name" value="P-loop containing nucleoside triphosphate hydrolases"/>
    <property type="match status" value="1"/>
</dbReference>
<dbReference type="GO" id="GO:0005829">
    <property type="term" value="C:cytosol"/>
    <property type="evidence" value="ECO:0007669"/>
    <property type="project" value="TreeGrafter"/>
</dbReference>
<feature type="domain" description="DNA helicase DnaB-like N-terminal" evidence="3">
    <location>
        <begin position="2"/>
        <end position="85"/>
    </location>
</feature>
<accession>A0A2H3KS30</accession>
<dbReference type="InterPro" id="IPR036388">
    <property type="entry name" value="WH-like_DNA-bd_sf"/>
</dbReference>
<dbReference type="Proteomes" id="UP000220922">
    <property type="component" value="Unassembled WGS sequence"/>
</dbReference>
<dbReference type="SUPFAM" id="SSF48024">
    <property type="entry name" value="N-terminal domain of DnaB helicase"/>
    <property type="match status" value="1"/>
</dbReference>
<dbReference type="GO" id="GO:0003677">
    <property type="term" value="F:DNA binding"/>
    <property type="evidence" value="ECO:0007669"/>
    <property type="project" value="UniProtKB-KW"/>
</dbReference>
<dbReference type="Gene3D" id="3.40.50.300">
    <property type="entry name" value="P-loop containing nucleotide triphosphate hydrolases"/>
    <property type="match status" value="1"/>
</dbReference>
<dbReference type="AlphaFoldDB" id="A0A2H3KS30"/>
<name>A0A2H3KS30_9CHLR</name>
<dbReference type="InterPro" id="IPR007693">
    <property type="entry name" value="DNA_helicase_DnaB-like_N"/>
</dbReference>
<keyword evidence="2" id="KW-0238">DNA-binding</keyword>
<proteinExistence type="predicted"/>
<organism evidence="5 6">
    <name type="scientific">Candidatus Chloroploca asiatica</name>
    <dbReference type="NCBI Taxonomy" id="1506545"/>
    <lineage>
        <taxon>Bacteria</taxon>
        <taxon>Bacillati</taxon>
        <taxon>Chloroflexota</taxon>
        <taxon>Chloroflexia</taxon>
        <taxon>Chloroflexales</taxon>
        <taxon>Chloroflexineae</taxon>
        <taxon>Oscillochloridaceae</taxon>
        <taxon>Candidatus Chloroploca</taxon>
    </lineage>
</organism>
<feature type="domain" description="HTH iclR-type" evidence="4">
    <location>
        <begin position="383"/>
        <end position="424"/>
    </location>
</feature>
<dbReference type="Gene3D" id="1.10.860.10">
    <property type="entry name" value="DNAb Helicase, Chain A"/>
    <property type="match status" value="1"/>
</dbReference>
<dbReference type="InterPro" id="IPR027417">
    <property type="entry name" value="P-loop_NTPase"/>
</dbReference>
<dbReference type="PANTHER" id="PTHR30153:SF2">
    <property type="entry name" value="REPLICATIVE DNA HELICASE"/>
    <property type="match status" value="1"/>
</dbReference>
<dbReference type="InterPro" id="IPR036390">
    <property type="entry name" value="WH_DNA-bd_sf"/>
</dbReference>
<dbReference type="SUPFAM" id="SSF46785">
    <property type="entry name" value="Winged helix' DNA-binding domain"/>
    <property type="match status" value="1"/>
</dbReference>
<evidence type="ECO:0000259" key="4">
    <source>
        <dbReference type="Pfam" id="PF09339"/>
    </source>
</evidence>